<proteinExistence type="predicted"/>
<organism evidence="1 2">
    <name type="scientific">Phanerochaete sordida</name>
    <dbReference type="NCBI Taxonomy" id="48140"/>
    <lineage>
        <taxon>Eukaryota</taxon>
        <taxon>Fungi</taxon>
        <taxon>Dikarya</taxon>
        <taxon>Basidiomycota</taxon>
        <taxon>Agaricomycotina</taxon>
        <taxon>Agaricomycetes</taxon>
        <taxon>Polyporales</taxon>
        <taxon>Phanerochaetaceae</taxon>
        <taxon>Phanerochaete</taxon>
    </lineage>
</organism>
<dbReference type="Proteomes" id="UP000703269">
    <property type="component" value="Unassembled WGS sequence"/>
</dbReference>
<dbReference type="AlphaFoldDB" id="A0A9P3GK39"/>
<comment type="caution">
    <text evidence="1">The sequence shown here is derived from an EMBL/GenBank/DDBJ whole genome shotgun (WGS) entry which is preliminary data.</text>
</comment>
<evidence type="ECO:0000313" key="1">
    <source>
        <dbReference type="EMBL" id="GJE96398.1"/>
    </source>
</evidence>
<reference evidence="1 2" key="1">
    <citation type="submission" date="2021-08" db="EMBL/GenBank/DDBJ databases">
        <title>Draft Genome Sequence of Phanerochaete sordida strain YK-624.</title>
        <authorList>
            <person name="Mori T."/>
            <person name="Dohra H."/>
            <person name="Suzuki T."/>
            <person name="Kawagishi H."/>
            <person name="Hirai H."/>
        </authorList>
    </citation>
    <scope>NUCLEOTIDE SEQUENCE [LARGE SCALE GENOMIC DNA]</scope>
    <source>
        <strain evidence="1 2">YK-624</strain>
    </source>
</reference>
<gene>
    <name evidence="1" type="ORF">PsYK624_125940</name>
</gene>
<keyword evidence="2" id="KW-1185">Reference proteome</keyword>
<evidence type="ECO:0000313" key="2">
    <source>
        <dbReference type="Proteomes" id="UP000703269"/>
    </source>
</evidence>
<protein>
    <submittedName>
        <fullName evidence="1">Uncharacterized protein</fullName>
    </submittedName>
</protein>
<dbReference type="EMBL" id="BPQB01000059">
    <property type="protein sequence ID" value="GJE96398.1"/>
    <property type="molecule type" value="Genomic_DNA"/>
</dbReference>
<accession>A0A9P3GK39</accession>
<sequence>MAAAAQDFAFYMHTQMTYVVPRARWFFLRRKPTIHILRVAAVECSDGQWLVIKLRLEPGAAAPHWGDTLPRGSFSEADARGRLRDNARYGRALGASSPVAADPIEGLRHVHSMLWKHAALGLSQLAVSETGRS</sequence>
<name>A0A9P3GK39_9APHY</name>